<dbReference type="PROSITE" id="PS50088">
    <property type="entry name" value="ANK_REPEAT"/>
    <property type="match status" value="2"/>
</dbReference>
<dbReference type="Pfam" id="PF01363">
    <property type="entry name" value="FYVE"/>
    <property type="match status" value="1"/>
</dbReference>
<evidence type="ECO:0000313" key="11">
    <source>
        <dbReference type="EMBL" id="TPX75968.1"/>
    </source>
</evidence>
<evidence type="ECO:0000256" key="7">
    <source>
        <dbReference type="PROSITE-ProRule" id="PRU00175"/>
    </source>
</evidence>
<dbReference type="InterPro" id="IPR050889">
    <property type="entry name" value="Dendritic_Spine_Reg/Scaffold"/>
</dbReference>
<dbReference type="PANTHER" id="PTHR24166:SF48">
    <property type="entry name" value="PROTEIN VAPYRIN"/>
    <property type="match status" value="1"/>
</dbReference>
<protein>
    <recommendedName>
        <fullName evidence="13">FYVE-type domain-containing protein</fullName>
    </recommendedName>
</protein>
<feature type="region of interest" description="Disordered" evidence="8">
    <location>
        <begin position="475"/>
        <end position="515"/>
    </location>
</feature>
<dbReference type="PANTHER" id="PTHR24166">
    <property type="entry name" value="ROLLING PEBBLES, ISOFORM B"/>
    <property type="match status" value="1"/>
</dbReference>
<dbReference type="PRINTS" id="PR01415">
    <property type="entry name" value="ANKYRIN"/>
</dbReference>
<evidence type="ECO:0000313" key="12">
    <source>
        <dbReference type="Proteomes" id="UP000320333"/>
    </source>
</evidence>
<evidence type="ECO:0000256" key="5">
    <source>
        <dbReference type="ARBA" id="ARBA00023043"/>
    </source>
</evidence>
<evidence type="ECO:0008006" key="13">
    <source>
        <dbReference type="Google" id="ProtNLM"/>
    </source>
</evidence>
<evidence type="ECO:0000259" key="10">
    <source>
        <dbReference type="PROSITE" id="PS50178"/>
    </source>
</evidence>
<keyword evidence="12" id="KW-1185">Reference proteome</keyword>
<evidence type="ECO:0000256" key="2">
    <source>
        <dbReference type="ARBA" id="ARBA00022737"/>
    </source>
</evidence>
<dbReference type="GO" id="GO:0008270">
    <property type="term" value="F:zinc ion binding"/>
    <property type="evidence" value="ECO:0007669"/>
    <property type="project" value="UniProtKB-KW"/>
</dbReference>
<feature type="region of interest" description="Disordered" evidence="8">
    <location>
        <begin position="1053"/>
        <end position="1077"/>
    </location>
</feature>
<evidence type="ECO:0000256" key="6">
    <source>
        <dbReference type="PROSITE-ProRule" id="PRU00023"/>
    </source>
</evidence>
<evidence type="ECO:0000259" key="9">
    <source>
        <dbReference type="PROSITE" id="PS50089"/>
    </source>
</evidence>
<dbReference type="SUPFAM" id="SSF57850">
    <property type="entry name" value="RING/U-box"/>
    <property type="match status" value="1"/>
</dbReference>
<dbReference type="STRING" id="246404.A0A507FKL1"/>
<keyword evidence="1" id="KW-0479">Metal-binding</keyword>
<dbReference type="InterPro" id="IPR036770">
    <property type="entry name" value="Ankyrin_rpt-contain_sf"/>
</dbReference>
<dbReference type="SMART" id="SM00248">
    <property type="entry name" value="ANK"/>
    <property type="match status" value="5"/>
</dbReference>
<keyword evidence="4" id="KW-0862">Zinc</keyword>
<dbReference type="CDD" id="cd16489">
    <property type="entry name" value="mRING-CH-C4HC2H_ZNRF"/>
    <property type="match status" value="1"/>
</dbReference>
<feature type="compositionally biased region" description="Basic and acidic residues" evidence="8">
    <location>
        <begin position="1063"/>
        <end position="1073"/>
    </location>
</feature>
<proteinExistence type="predicted"/>
<dbReference type="PROSITE" id="PS50089">
    <property type="entry name" value="ZF_RING_2"/>
    <property type="match status" value="1"/>
</dbReference>
<dbReference type="AlphaFoldDB" id="A0A507FKL1"/>
<dbReference type="Pfam" id="PF13639">
    <property type="entry name" value="zf-RING_2"/>
    <property type="match status" value="1"/>
</dbReference>
<evidence type="ECO:0000256" key="8">
    <source>
        <dbReference type="SAM" id="MobiDB-lite"/>
    </source>
</evidence>
<dbReference type="PROSITE" id="PS50178">
    <property type="entry name" value="ZF_FYVE"/>
    <property type="match status" value="1"/>
</dbReference>
<feature type="repeat" description="ANK" evidence="6">
    <location>
        <begin position="81"/>
        <end position="113"/>
    </location>
</feature>
<dbReference type="Pfam" id="PF00023">
    <property type="entry name" value="Ank"/>
    <property type="match status" value="1"/>
</dbReference>
<evidence type="ECO:0000256" key="1">
    <source>
        <dbReference type="ARBA" id="ARBA00022723"/>
    </source>
</evidence>
<dbReference type="CDD" id="cd15760">
    <property type="entry name" value="FYVE_scVPS27p_like"/>
    <property type="match status" value="1"/>
</dbReference>
<keyword evidence="5 6" id="KW-0040">ANK repeat</keyword>
<reference evidence="11 12" key="1">
    <citation type="journal article" date="2019" name="Sci. Rep.">
        <title>Comparative genomics of chytrid fungi reveal insights into the obligate biotrophic and pathogenic lifestyle of Synchytrium endobioticum.</title>
        <authorList>
            <person name="van de Vossenberg B.T.L.H."/>
            <person name="Warris S."/>
            <person name="Nguyen H.D.T."/>
            <person name="van Gent-Pelzer M.P.E."/>
            <person name="Joly D.L."/>
            <person name="van de Geest H.C."/>
            <person name="Bonants P.J.M."/>
            <person name="Smith D.S."/>
            <person name="Levesque C.A."/>
            <person name="van der Lee T.A.J."/>
        </authorList>
    </citation>
    <scope>NUCLEOTIDE SEQUENCE [LARGE SCALE GENOMIC DNA]</scope>
    <source>
        <strain evidence="11 12">CBS 675.73</strain>
    </source>
</reference>
<sequence>MQARSQVQSAAAQGDTETLMRLLGVRRSSEVGAIVEGDPQLPDAEDSLSLSLSLAAARGHFDAVALLVDRCRVHVDIADTEGETPLLKAALNGHQSVCAFLIDRGANASHADCDAWTALHNAAAKGFQDIVALILAAQSVNVNAVSRTGFTALMSAAANGHSSIVTLLLAHGADPSLTNKYGDSALSLAAQNEHVLIVLILSDALSFSSAPAPSQLPVSCAIDIVLETQSSSYFSPFAFNPASSILLCKHPYSQHRLMAASAIPIANLTSAQLPKHFFWLTDWRIDLSIVPSEEPNDCGTDDEGWRYARGAAGKSVPHIPRNNWVSSMSLLPAAASFGSNTVRRRRWIRVRKRRLDVLDSSNASWSENQNSHSSRNSMNPASEVDYVQKAADVLTHVDNLEAIGAFENSLRQEPDSLAQRKWQLKLYESAIHILLTGLKADTLDARRIGAIEKVSALLSIAEVIAEKVVFSERSQLPNDSRHMASTSPSQSDQGREDSGQSKPSEVNPTSSTSRITESLGSMQLEDVNLEYPVMGPSVMSPKNDEISENNQPMVYRLSDSVCHEGENCALRGSDWKVGILASAGWRLADSSEFEIDPNSATADQFPLLVEDGQTRWRSNDGINYTQDLDSIFPQPGPPSTSALAPNLQESMTESEYSSIREIPPQRPTKLLTEAQVLVSSSPQLQSRLNSSASSTSSGAGANGSNFSHPQARTPLLPTTTEVVARISTHQRPASGTSLPGGWTLEQGYTDNVMSPTSPGGMGGSISRIDFRQRSSSIASVSSSVESLGVGELPEHLELVEPVEPVMDETSANSHSENNSQAVEAGITAGTLRDALRQSNTAWSSTASSVAGDVEASLAGAVAPDANNGGAVSSAVPIAAGYSRRNSIERSPLNSWQSSDTVHECKTCHRRFTLFLRKHHCRWCGFVFCDSCSSHRIALTDGTAATMMGINGSLPSTGAFGLTSSLQRVCDPCHIYLTSSETPLASPPHLGRVPSRLGHDPGTVPGSNVSSSGAAVGGGGGSSSSSSAIDLITTLGAQFANALFSASYVASTARQDENSDEVEDRGPIGEEARRQGSGMSDSVMLECPVCQKSLLRMQSKEEMEAHVASCLTKSVADVVVSGNRYIVQTLKENVEGECVICFNDMEIGERVARLNCLCLYHETCIKSWFKKKGACPVHYQ</sequence>
<comment type="caution">
    <text evidence="11">The sequence shown here is derived from an EMBL/GenBank/DDBJ whole genome shotgun (WGS) entry which is preliminary data.</text>
</comment>
<dbReference type="InterPro" id="IPR001841">
    <property type="entry name" value="Znf_RING"/>
</dbReference>
<dbReference type="Proteomes" id="UP000320333">
    <property type="component" value="Unassembled WGS sequence"/>
</dbReference>
<dbReference type="EMBL" id="QEAP01000062">
    <property type="protein sequence ID" value="TPX75968.1"/>
    <property type="molecule type" value="Genomic_DNA"/>
</dbReference>
<dbReference type="PROSITE" id="PS50297">
    <property type="entry name" value="ANK_REP_REGION"/>
    <property type="match status" value="2"/>
</dbReference>
<feature type="region of interest" description="Disordered" evidence="8">
    <location>
        <begin position="677"/>
        <end position="714"/>
    </location>
</feature>
<feature type="domain" description="RING-type" evidence="9">
    <location>
        <begin position="1137"/>
        <end position="1177"/>
    </location>
</feature>
<dbReference type="SMART" id="SM00064">
    <property type="entry name" value="FYVE"/>
    <property type="match status" value="1"/>
</dbReference>
<dbReference type="SUPFAM" id="SSF57903">
    <property type="entry name" value="FYVE/PHD zinc finger"/>
    <property type="match status" value="1"/>
</dbReference>
<feature type="compositionally biased region" description="Low complexity" evidence="8">
    <location>
        <begin position="677"/>
        <end position="707"/>
    </location>
</feature>
<dbReference type="Pfam" id="PF12796">
    <property type="entry name" value="Ank_2"/>
    <property type="match status" value="1"/>
</dbReference>
<dbReference type="InterPro" id="IPR011011">
    <property type="entry name" value="Znf_FYVE_PHD"/>
</dbReference>
<feature type="compositionally biased region" description="Polar residues" evidence="8">
    <location>
        <begin position="500"/>
        <end position="515"/>
    </location>
</feature>
<name>A0A507FKL1_9FUNG</name>
<accession>A0A507FKL1</accession>
<dbReference type="OrthoDB" id="2163551at2759"/>
<feature type="domain" description="FYVE-type" evidence="10">
    <location>
        <begin position="898"/>
        <end position="977"/>
    </location>
</feature>
<dbReference type="SUPFAM" id="SSF48403">
    <property type="entry name" value="Ankyrin repeat"/>
    <property type="match status" value="1"/>
</dbReference>
<dbReference type="Gene3D" id="1.25.40.20">
    <property type="entry name" value="Ankyrin repeat-containing domain"/>
    <property type="match status" value="3"/>
</dbReference>
<evidence type="ECO:0000256" key="4">
    <source>
        <dbReference type="ARBA" id="ARBA00022833"/>
    </source>
</evidence>
<gene>
    <name evidence="11" type="ORF">CcCBS67573_g02756</name>
</gene>
<dbReference type="InterPro" id="IPR000306">
    <property type="entry name" value="Znf_FYVE"/>
</dbReference>
<evidence type="ECO:0000256" key="3">
    <source>
        <dbReference type="ARBA" id="ARBA00022771"/>
    </source>
</evidence>
<feature type="repeat" description="ANK" evidence="6">
    <location>
        <begin position="148"/>
        <end position="180"/>
    </location>
</feature>
<keyword evidence="3 7" id="KW-0863">Zinc-finger</keyword>
<feature type="compositionally biased region" description="Polar residues" evidence="8">
    <location>
        <begin position="475"/>
        <end position="492"/>
    </location>
</feature>
<dbReference type="InterPro" id="IPR017455">
    <property type="entry name" value="Znf_FYVE-rel"/>
</dbReference>
<dbReference type="InterPro" id="IPR002110">
    <property type="entry name" value="Ankyrin_rpt"/>
</dbReference>
<dbReference type="Gene3D" id="3.30.40.10">
    <property type="entry name" value="Zinc/RING finger domain, C3HC4 (zinc finger)"/>
    <property type="match status" value="2"/>
</dbReference>
<dbReference type="InterPro" id="IPR013083">
    <property type="entry name" value="Znf_RING/FYVE/PHD"/>
</dbReference>
<keyword evidence="2" id="KW-0677">Repeat</keyword>
<organism evidence="11 12">
    <name type="scientific">Chytriomyces confervae</name>
    <dbReference type="NCBI Taxonomy" id="246404"/>
    <lineage>
        <taxon>Eukaryota</taxon>
        <taxon>Fungi</taxon>
        <taxon>Fungi incertae sedis</taxon>
        <taxon>Chytridiomycota</taxon>
        <taxon>Chytridiomycota incertae sedis</taxon>
        <taxon>Chytridiomycetes</taxon>
        <taxon>Chytridiales</taxon>
        <taxon>Chytriomycetaceae</taxon>
        <taxon>Chytriomyces</taxon>
    </lineage>
</organism>
<feature type="region of interest" description="Disordered" evidence="8">
    <location>
        <begin position="985"/>
        <end position="1019"/>
    </location>
</feature>